<dbReference type="Gene3D" id="2.60.120.650">
    <property type="entry name" value="Cupin"/>
    <property type="match status" value="1"/>
</dbReference>
<protein>
    <recommendedName>
        <fullName evidence="4">JmjC domain-containing protein</fullName>
    </recommendedName>
</protein>
<feature type="domain" description="JmjC" evidence="4">
    <location>
        <begin position="104"/>
        <end position="264"/>
    </location>
</feature>
<evidence type="ECO:0000256" key="3">
    <source>
        <dbReference type="ARBA" id="ARBA00037342"/>
    </source>
</evidence>
<dbReference type="PANTHER" id="PTHR12461">
    <property type="entry name" value="HYPOXIA-INDUCIBLE FACTOR 1 ALPHA INHIBITOR-RELATED"/>
    <property type="match status" value="1"/>
</dbReference>
<evidence type="ECO:0000313" key="6">
    <source>
        <dbReference type="Proteomes" id="UP001642520"/>
    </source>
</evidence>
<evidence type="ECO:0000259" key="4">
    <source>
        <dbReference type="PROSITE" id="PS51184"/>
    </source>
</evidence>
<proteinExistence type="predicted"/>
<evidence type="ECO:0000256" key="2">
    <source>
        <dbReference type="ARBA" id="ARBA00022490"/>
    </source>
</evidence>
<accession>A0ABP1PCY0</accession>
<comment type="subcellular location">
    <subcellularLocation>
        <location evidence="1">Cytoplasm</location>
    </subcellularLocation>
</comment>
<dbReference type="SMART" id="SM00558">
    <property type="entry name" value="JmjC"/>
    <property type="match status" value="1"/>
</dbReference>
<keyword evidence="6" id="KW-1185">Reference proteome</keyword>
<dbReference type="InterPro" id="IPR003347">
    <property type="entry name" value="JmjC_dom"/>
</dbReference>
<gene>
    <name evidence="5" type="ORF">XYLVIOL_LOCUS9728</name>
</gene>
<evidence type="ECO:0000256" key="1">
    <source>
        <dbReference type="ARBA" id="ARBA00004496"/>
    </source>
</evidence>
<name>A0ABP1PCY0_XYLVO</name>
<dbReference type="InterPro" id="IPR041667">
    <property type="entry name" value="Cupin_8"/>
</dbReference>
<dbReference type="EMBL" id="CAXAJV020001300">
    <property type="protein sequence ID" value="CAL7950039.1"/>
    <property type="molecule type" value="Genomic_DNA"/>
</dbReference>
<dbReference type="Proteomes" id="UP001642520">
    <property type="component" value="Unassembled WGS sequence"/>
</dbReference>
<organism evidence="5 6">
    <name type="scientific">Xylocopa violacea</name>
    <name type="common">Violet carpenter bee</name>
    <name type="synonym">Apis violacea</name>
    <dbReference type="NCBI Taxonomy" id="135666"/>
    <lineage>
        <taxon>Eukaryota</taxon>
        <taxon>Metazoa</taxon>
        <taxon>Ecdysozoa</taxon>
        <taxon>Arthropoda</taxon>
        <taxon>Hexapoda</taxon>
        <taxon>Insecta</taxon>
        <taxon>Pterygota</taxon>
        <taxon>Neoptera</taxon>
        <taxon>Endopterygota</taxon>
        <taxon>Hymenoptera</taxon>
        <taxon>Apocrita</taxon>
        <taxon>Aculeata</taxon>
        <taxon>Apoidea</taxon>
        <taxon>Anthophila</taxon>
        <taxon>Apidae</taxon>
        <taxon>Xylocopa</taxon>
        <taxon>Xylocopa</taxon>
    </lineage>
</organism>
<comment type="function">
    <text evidence="3">May play a role in cellular stress response.</text>
</comment>
<reference evidence="5 6" key="1">
    <citation type="submission" date="2024-08" db="EMBL/GenBank/DDBJ databases">
        <authorList>
            <person name="Will J Nash"/>
            <person name="Angela Man"/>
            <person name="Seanna McTaggart"/>
            <person name="Kendall Baker"/>
            <person name="Tom Barker"/>
            <person name="Leah Catchpole"/>
            <person name="Alex Durrant"/>
            <person name="Karim Gharbi"/>
            <person name="Naomi Irish"/>
            <person name="Gemy Kaithakottil"/>
            <person name="Debby Ku"/>
            <person name="Aaliyah Providence"/>
            <person name="Felix Shaw"/>
            <person name="David Swarbreck"/>
            <person name="Chris Watkins"/>
            <person name="Ann M. McCartney"/>
            <person name="Giulio Formenti"/>
            <person name="Alice Mouton"/>
            <person name="Noel Vella"/>
            <person name="Bjorn M von Reumont"/>
            <person name="Adriana Vella"/>
            <person name="Wilfried Haerty"/>
        </authorList>
    </citation>
    <scope>NUCLEOTIDE SEQUENCE [LARGE SCALE GENOMIC DNA]</scope>
</reference>
<evidence type="ECO:0000313" key="5">
    <source>
        <dbReference type="EMBL" id="CAL7950039.1"/>
    </source>
</evidence>
<sequence>MTEKLNLPPDSVLHQAIMEINEPIIFQRILQNAKGEYAWKLFEWNLSELAEKFGNVKLPFRVGYNARSMSPQWEVNCPTISMTLSEFIENMNLNESDKKWYYFDYKYMQEWFKDKPEILNSVNWKRFGINKTGDDSTLWIGSKGAHTNCHQDSYGCNLVAQIRGRKQWLLFHPNSTNFLQPTRIPYEESTVYSKHNFFCPTKEDEINILKIKETPKLITLEPGDVLFVPSQWWHYVESLDFSVSVNIWLPVSSDNISRVKEAIVKLIVARIGKNVCRAPDEANSTLSYSGHCS</sequence>
<dbReference type="SUPFAM" id="SSF51197">
    <property type="entry name" value="Clavaminate synthase-like"/>
    <property type="match status" value="1"/>
</dbReference>
<comment type="caution">
    <text evidence="5">The sequence shown here is derived from an EMBL/GenBank/DDBJ whole genome shotgun (WGS) entry which is preliminary data.</text>
</comment>
<dbReference type="PROSITE" id="PS51184">
    <property type="entry name" value="JMJC"/>
    <property type="match status" value="1"/>
</dbReference>
<dbReference type="PANTHER" id="PTHR12461:SF43">
    <property type="entry name" value="HSPB1-ASSOCIATED PROTEIN 1"/>
    <property type="match status" value="1"/>
</dbReference>
<dbReference type="Pfam" id="PF13621">
    <property type="entry name" value="Cupin_8"/>
    <property type="match status" value="1"/>
</dbReference>
<keyword evidence="2" id="KW-0963">Cytoplasm</keyword>